<dbReference type="PROSITE" id="PS00232">
    <property type="entry name" value="CADHERIN_1"/>
    <property type="match status" value="1"/>
</dbReference>
<dbReference type="GO" id="GO:0007156">
    <property type="term" value="P:homophilic cell adhesion via plasma membrane adhesion molecules"/>
    <property type="evidence" value="ECO:0007669"/>
    <property type="project" value="InterPro"/>
</dbReference>
<proteinExistence type="predicted"/>
<dbReference type="SUPFAM" id="SSF49313">
    <property type="entry name" value="Cadherin-like"/>
    <property type="match status" value="1"/>
</dbReference>
<keyword evidence="6" id="KW-0472">Membrane</keyword>
<gene>
    <name evidence="9" type="ORF">DPMN_121335</name>
</gene>
<dbReference type="PRINTS" id="PR00205">
    <property type="entry name" value="CADHERIN"/>
</dbReference>
<sequence>MFYMDPRTAAVYLRDRLDYERNSDYVITIQVNDDGMPKRRSSTAQLNVHVKDVNDNPPVRVPLYSCLVNE</sequence>
<keyword evidence="2" id="KW-0812">Transmembrane</keyword>
<dbReference type="Gene3D" id="2.60.40.60">
    <property type="entry name" value="Cadherins"/>
    <property type="match status" value="1"/>
</dbReference>
<evidence type="ECO:0000259" key="8">
    <source>
        <dbReference type="PROSITE" id="PS50268"/>
    </source>
</evidence>
<reference evidence="9" key="2">
    <citation type="submission" date="2020-11" db="EMBL/GenBank/DDBJ databases">
        <authorList>
            <person name="McCartney M.A."/>
            <person name="Auch B."/>
            <person name="Kono T."/>
            <person name="Mallez S."/>
            <person name="Becker A."/>
            <person name="Gohl D.M."/>
            <person name="Silverstein K.A.T."/>
            <person name="Koren S."/>
            <person name="Bechman K.B."/>
            <person name="Herman A."/>
            <person name="Abrahante J.E."/>
            <person name="Garbe J."/>
        </authorList>
    </citation>
    <scope>NUCLEOTIDE SEQUENCE</scope>
    <source>
        <strain evidence="9">Duluth1</strain>
        <tissue evidence="9">Whole animal</tissue>
    </source>
</reference>
<evidence type="ECO:0000256" key="6">
    <source>
        <dbReference type="ARBA" id="ARBA00023136"/>
    </source>
</evidence>
<reference evidence="9" key="1">
    <citation type="journal article" date="2019" name="bioRxiv">
        <title>The Genome of the Zebra Mussel, Dreissena polymorpha: A Resource for Invasive Species Research.</title>
        <authorList>
            <person name="McCartney M.A."/>
            <person name="Auch B."/>
            <person name="Kono T."/>
            <person name="Mallez S."/>
            <person name="Zhang Y."/>
            <person name="Obille A."/>
            <person name="Becker A."/>
            <person name="Abrahante J.E."/>
            <person name="Garbe J."/>
            <person name="Badalamenti J.P."/>
            <person name="Herman A."/>
            <person name="Mangelson H."/>
            <person name="Liachko I."/>
            <person name="Sullivan S."/>
            <person name="Sone E.D."/>
            <person name="Koren S."/>
            <person name="Silverstein K.A.T."/>
            <person name="Beckman K.B."/>
            <person name="Gohl D.M."/>
        </authorList>
    </citation>
    <scope>NUCLEOTIDE SEQUENCE</scope>
    <source>
        <strain evidence="9">Duluth1</strain>
        <tissue evidence="9">Whole animal</tissue>
    </source>
</reference>
<keyword evidence="5" id="KW-1133">Transmembrane helix</keyword>
<feature type="domain" description="Cadherin" evidence="8">
    <location>
        <begin position="1"/>
        <end position="60"/>
    </location>
</feature>
<comment type="subcellular location">
    <subcellularLocation>
        <location evidence="1">Membrane</location>
    </subcellularLocation>
</comment>
<dbReference type="InterPro" id="IPR015919">
    <property type="entry name" value="Cadherin-like_sf"/>
</dbReference>
<dbReference type="Proteomes" id="UP000828390">
    <property type="component" value="Unassembled WGS sequence"/>
</dbReference>
<evidence type="ECO:0000256" key="7">
    <source>
        <dbReference type="PROSITE-ProRule" id="PRU00043"/>
    </source>
</evidence>
<dbReference type="PROSITE" id="PS50268">
    <property type="entry name" value="CADHERIN_2"/>
    <property type="match status" value="1"/>
</dbReference>
<dbReference type="PANTHER" id="PTHR24026">
    <property type="entry name" value="FAT ATYPICAL CADHERIN-RELATED"/>
    <property type="match status" value="1"/>
</dbReference>
<evidence type="ECO:0000256" key="3">
    <source>
        <dbReference type="ARBA" id="ARBA00022737"/>
    </source>
</evidence>
<evidence type="ECO:0000313" key="9">
    <source>
        <dbReference type="EMBL" id="KAH3819596.1"/>
    </source>
</evidence>
<keyword evidence="3" id="KW-0677">Repeat</keyword>
<dbReference type="SMART" id="SM00112">
    <property type="entry name" value="CA"/>
    <property type="match status" value="1"/>
</dbReference>
<dbReference type="PANTHER" id="PTHR24026:SF126">
    <property type="entry name" value="PROTOCADHERIN FAT 4"/>
    <property type="match status" value="1"/>
</dbReference>
<evidence type="ECO:0000256" key="1">
    <source>
        <dbReference type="ARBA" id="ARBA00004370"/>
    </source>
</evidence>
<comment type="caution">
    <text evidence="9">The sequence shown here is derived from an EMBL/GenBank/DDBJ whole genome shotgun (WGS) entry which is preliminary data.</text>
</comment>
<evidence type="ECO:0000256" key="2">
    <source>
        <dbReference type="ARBA" id="ARBA00022692"/>
    </source>
</evidence>
<protein>
    <recommendedName>
        <fullName evidence="8">Cadherin domain-containing protein</fullName>
    </recommendedName>
</protein>
<name>A0A9D4GQC2_DREPO</name>
<organism evidence="9 10">
    <name type="scientific">Dreissena polymorpha</name>
    <name type="common">Zebra mussel</name>
    <name type="synonym">Mytilus polymorpha</name>
    <dbReference type="NCBI Taxonomy" id="45954"/>
    <lineage>
        <taxon>Eukaryota</taxon>
        <taxon>Metazoa</taxon>
        <taxon>Spiralia</taxon>
        <taxon>Lophotrochozoa</taxon>
        <taxon>Mollusca</taxon>
        <taxon>Bivalvia</taxon>
        <taxon>Autobranchia</taxon>
        <taxon>Heteroconchia</taxon>
        <taxon>Euheterodonta</taxon>
        <taxon>Imparidentia</taxon>
        <taxon>Neoheterodontei</taxon>
        <taxon>Myida</taxon>
        <taxon>Dreissenoidea</taxon>
        <taxon>Dreissenidae</taxon>
        <taxon>Dreissena</taxon>
    </lineage>
</organism>
<dbReference type="GO" id="GO:0005509">
    <property type="term" value="F:calcium ion binding"/>
    <property type="evidence" value="ECO:0007669"/>
    <property type="project" value="UniProtKB-UniRule"/>
</dbReference>
<evidence type="ECO:0000256" key="4">
    <source>
        <dbReference type="ARBA" id="ARBA00022837"/>
    </source>
</evidence>
<dbReference type="InterPro" id="IPR020894">
    <property type="entry name" value="Cadherin_CS"/>
</dbReference>
<dbReference type="CDD" id="cd11304">
    <property type="entry name" value="Cadherin_repeat"/>
    <property type="match status" value="1"/>
</dbReference>
<evidence type="ECO:0000313" key="10">
    <source>
        <dbReference type="Proteomes" id="UP000828390"/>
    </source>
</evidence>
<keyword evidence="10" id="KW-1185">Reference proteome</keyword>
<dbReference type="AlphaFoldDB" id="A0A9D4GQC2"/>
<dbReference type="GO" id="GO:0005886">
    <property type="term" value="C:plasma membrane"/>
    <property type="evidence" value="ECO:0007669"/>
    <property type="project" value="UniProtKB-SubCell"/>
</dbReference>
<keyword evidence="4 7" id="KW-0106">Calcium</keyword>
<dbReference type="InterPro" id="IPR002126">
    <property type="entry name" value="Cadherin-like_dom"/>
</dbReference>
<dbReference type="Pfam" id="PF00028">
    <property type="entry name" value="Cadherin"/>
    <property type="match status" value="1"/>
</dbReference>
<accession>A0A9D4GQC2</accession>
<evidence type="ECO:0000256" key="5">
    <source>
        <dbReference type="ARBA" id="ARBA00022989"/>
    </source>
</evidence>
<dbReference type="EMBL" id="JAIWYP010000005">
    <property type="protein sequence ID" value="KAH3819596.1"/>
    <property type="molecule type" value="Genomic_DNA"/>
</dbReference>